<dbReference type="KEGG" id="ssl:SS1G_05302"/>
<evidence type="ECO:0000256" key="1">
    <source>
        <dbReference type="SAM" id="MobiDB-lite"/>
    </source>
</evidence>
<name>A7EJ09_SCLS1</name>
<keyword evidence="3" id="KW-1185">Reference proteome</keyword>
<dbReference type="AlphaFoldDB" id="A7EJ09"/>
<feature type="region of interest" description="Disordered" evidence="1">
    <location>
        <begin position="48"/>
        <end position="68"/>
    </location>
</feature>
<evidence type="ECO:0000313" key="2">
    <source>
        <dbReference type="EMBL" id="EDO02825.1"/>
    </source>
</evidence>
<protein>
    <submittedName>
        <fullName evidence="2">Uncharacterized protein</fullName>
    </submittedName>
</protein>
<dbReference type="EMBL" id="CH476626">
    <property type="protein sequence ID" value="EDO02825.1"/>
    <property type="molecule type" value="Genomic_DNA"/>
</dbReference>
<evidence type="ECO:0000313" key="3">
    <source>
        <dbReference type="Proteomes" id="UP000001312"/>
    </source>
</evidence>
<gene>
    <name evidence="2" type="ORF">SS1G_05302</name>
</gene>
<sequence length="91" mass="10333">MEVVISTNFKSVPNIICFTGNGSWQYVMTVIAYKVCQRFALCHFDVDSADEDSTPRPELAPRKRKASPRDNISNMFYTATHIISAFRSLIL</sequence>
<dbReference type="InParanoid" id="A7EJ09"/>
<reference evidence="3" key="1">
    <citation type="journal article" date="2011" name="PLoS Genet.">
        <title>Genomic analysis of the necrotrophic fungal pathogens Sclerotinia sclerotiorum and Botrytis cinerea.</title>
        <authorList>
            <person name="Amselem J."/>
            <person name="Cuomo C.A."/>
            <person name="van Kan J.A."/>
            <person name="Viaud M."/>
            <person name="Benito E.P."/>
            <person name="Couloux A."/>
            <person name="Coutinho P.M."/>
            <person name="de Vries R.P."/>
            <person name="Dyer P.S."/>
            <person name="Fillinger S."/>
            <person name="Fournier E."/>
            <person name="Gout L."/>
            <person name="Hahn M."/>
            <person name="Kohn L."/>
            <person name="Lapalu N."/>
            <person name="Plummer K.M."/>
            <person name="Pradier J.M."/>
            <person name="Quevillon E."/>
            <person name="Sharon A."/>
            <person name="Simon A."/>
            <person name="ten Have A."/>
            <person name="Tudzynski B."/>
            <person name="Tudzynski P."/>
            <person name="Wincker P."/>
            <person name="Andrew M."/>
            <person name="Anthouard V."/>
            <person name="Beever R.E."/>
            <person name="Beffa R."/>
            <person name="Benoit I."/>
            <person name="Bouzid O."/>
            <person name="Brault B."/>
            <person name="Chen Z."/>
            <person name="Choquer M."/>
            <person name="Collemare J."/>
            <person name="Cotton P."/>
            <person name="Danchin E.G."/>
            <person name="Da Silva C."/>
            <person name="Gautier A."/>
            <person name="Giraud C."/>
            <person name="Giraud T."/>
            <person name="Gonzalez C."/>
            <person name="Grossetete S."/>
            <person name="Guldener U."/>
            <person name="Henrissat B."/>
            <person name="Howlett B.J."/>
            <person name="Kodira C."/>
            <person name="Kretschmer M."/>
            <person name="Lappartient A."/>
            <person name="Leroch M."/>
            <person name="Levis C."/>
            <person name="Mauceli E."/>
            <person name="Neuveglise C."/>
            <person name="Oeser B."/>
            <person name="Pearson M."/>
            <person name="Poulain J."/>
            <person name="Poussereau N."/>
            <person name="Quesneville H."/>
            <person name="Rascle C."/>
            <person name="Schumacher J."/>
            <person name="Segurens B."/>
            <person name="Sexton A."/>
            <person name="Silva E."/>
            <person name="Sirven C."/>
            <person name="Soanes D.M."/>
            <person name="Talbot N.J."/>
            <person name="Templeton M."/>
            <person name="Yandava C."/>
            <person name="Yarden O."/>
            <person name="Zeng Q."/>
            <person name="Rollins J.A."/>
            <person name="Lebrun M.H."/>
            <person name="Dickman M."/>
        </authorList>
    </citation>
    <scope>NUCLEOTIDE SEQUENCE [LARGE SCALE GENOMIC DNA]</scope>
    <source>
        <strain evidence="3">ATCC 18683 / 1980 / Ss-1</strain>
    </source>
</reference>
<accession>A7EJ09</accession>
<proteinExistence type="predicted"/>
<dbReference type="HOGENOM" id="CLU_2428393_0_0_1"/>
<dbReference type="Proteomes" id="UP000001312">
    <property type="component" value="Unassembled WGS sequence"/>
</dbReference>
<dbReference type="GeneID" id="5490038"/>
<organism evidence="2 3">
    <name type="scientific">Sclerotinia sclerotiorum (strain ATCC 18683 / 1980 / Ss-1)</name>
    <name type="common">White mold</name>
    <name type="synonym">Whetzelinia sclerotiorum</name>
    <dbReference type="NCBI Taxonomy" id="665079"/>
    <lineage>
        <taxon>Eukaryota</taxon>
        <taxon>Fungi</taxon>
        <taxon>Dikarya</taxon>
        <taxon>Ascomycota</taxon>
        <taxon>Pezizomycotina</taxon>
        <taxon>Leotiomycetes</taxon>
        <taxon>Helotiales</taxon>
        <taxon>Sclerotiniaceae</taxon>
        <taxon>Sclerotinia</taxon>
    </lineage>
</organism>
<dbReference type="RefSeq" id="XP_001593874.1">
    <property type="nucleotide sequence ID" value="XM_001593824.1"/>
</dbReference>